<protein>
    <submittedName>
        <fullName evidence="2">Putative secreted protein</fullName>
    </submittedName>
</protein>
<keyword evidence="1" id="KW-1133">Transmembrane helix</keyword>
<organism evidence="2">
    <name type="scientific">Ixodes ricinus</name>
    <name type="common">Common tick</name>
    <name type="synonym">Acarus ricinus</name>
    <dbReference type="NCBI Taxonomy" id="34613"/>
    <lineage>
        <taxon>Eukaryota</taxon>
        <taxon>Metazoa</taxon>
        <taxon>Ecdysozoa</taxon>
        <taxon>Arthropoda</taxon>
        <taxon>Chelicerata</taxon>
        <taxon>Arachnida</taxon>
        <taxon>Acari</taxon>
        <taxon>Parasitiformes</taxon>
        <taxon>Ixodida</taxon>
        <taxon>Ixodoidea</taxon>
        <taxon>Ixodidae</taxon>
        <taxon>Ixodinae</taxon>
        <taxon>Ixodes</taxon>
    </lineage>
</organism>
<accession>A0A6B0UHD5</accession>
<evidence type="ECO:0000313" key="2">
    <source>
        <dbReference type="EMBL" id="MXU89500.1"/>
    </source>
</evidence>
<proteinExistence type="predicted"/>
<reference evidence="2" key="1">
    <citation type="submission" date="2019-12" db="EMBL/GenBank/DDBJ databases">
        <title>An insight into the sialome of adult female Ixodes ricinus ticks feeding for 6 days.</title>
        <authorList>
            <person name="Perner J."/>
            <person name="Ribeiro J.M.C."/>
        </authorList>
    </citation>
    <scope>NUCLEOTIDE SEQUENCE</scope>
    <source>
        <strain evidence="2">Semi-engorged</strain>
        <tissue evidence="2">Salivary glands</tissue>
    </source>
</reference>
<evidence type="ECO:0000256" key="1">
    <source>
        <dbReference type="SAM" id="Phobius"/>
    </source>
</evidence>
<sequence length="108" mass="12520">MLDLLAAFWCFRANWAFFFLLFFFCYFSFGLRGFSDTQVACTASEVVSPNNFSVRNITCKRGLVQIRAGKCFPDTKHSLASSSCLLVSWKKEKQWRKKKSLEAPTRHF</sequence>
<dbReference type="AlphaFoldDB" id="A0A6B0UHD5"/>
<name>A0A6B0UHD5_IXORI</name>
<keyword evidence="1" id="KW-0472">Membrane</keyword>
<feature type="transmembrane region" description="Helical" evidence="1">
    <location>
        <begin position="6"/>
        <end position="29"/>
    </location>
</feature>
<dbReference type="EMBL" id="GIFC01007417">
    <property type="protein sequence ID" value="MXU89500.1"/>
    <property type="molecule type" value="Transcribed_RNA"/>
</dbReference>
<keyword evidence="1" id="KW-0812">Transmembrane</keyword>